<evidence type="ECO:0000259" key="1">
    <source>
        <dbReference type="Pfam" id="PF21834"/>
    </source>
</evidence>
<accession>A0ABU3Y3K9</accession>
<dbReference type="Proteomes" id="UP001273531">
    <property type="component" value="Unassembled WGS sequence"/>
</dbReference>
<proteinExistence type="predicted"/>
<evidence type="ECO:0000313" key="3">
    <source>
        <dbReference type="Proteomes" id="UP001273531"/>
    </source>
</evidence>
<keyword evidence="3" id="KW-1185">Reference proteome</keyword>
<sequence>MPLYRFEIHDGVNDIAPTAKDLPDLDAARAQAMSLLADLLRWSPGSIWVGNDVRVEVMSAERLLLFQLFAFASVSAAGRQAGA</sequence>
<protein>
    <recommendedName>
        <fullName evidence="1">DUF6894 domain-containing protein</fullName>
    </recommendedName>
</protein>
<dbReference type="InterPro" id="IPR054189">
    <property type="entry name" value="DUF6894"/>
</dbReference>
<feature type="domain" description="DUF6894" evidence="1">
    <location>
        <begin position="3"/>
        <end position="69"/>
    </location>
</feature>
<dbReference type="Pfam" id="PF21834">
    <property type="entry name" value="DUF6894"/>
    <property type="match status" value="1"/>
</dbReference>
<gene>
    <name evidence="2" type="ORF">RZN05_03010</name>
</gene>
<evidence type="ECO:0000313" key="2">
    <source>
        <dbReference type="EMBL" id="MDV3455938.1"/>
    </source>
</evidence>
<organism evidence="2 3">
    <name type="scientific">Sphingomonas agrestis</name>
    <dbReference type="NCBI Taxonomy" id="3080540"/>
    <lineage>
        <taxon>Bacteria</taxon>
        <taxon>Pseudomonadati</taxon>
        <taxon>Pseudomonadota</taxon>
        <taxon>Alphaproteobacteria</taxon>
        <taxon>Sphingomonadales</taxon>
        <taxon>Sphingomonadaceae</taxon>
        <taxon>Sphingomonas</taxon>
    </lineage>
</organism>
<name>A0ABU3Y3K9_9SPHN</name>
<dbReference type="RefSeq" id="WP_317225143.1">
    <property type="nucleotide sequence ID" value="NZ_JAWJEJ010000001.1"/>
</dbReference>
<reference evidence="2 3" key="1">
    <citation type="submission" date="2023-10" db="EMBL/GenBank/DDBJ databases">
        <title>Sphingomonas sp. HF-S4 16S ribosomal RNA gene Genome sequencing and assembly.</title>
        <authorList>
            <person name="Lee H."/>
        </authorList>
    </citation>
    <scope>NUCLEOTIDE SEQUENCE [LARGE SCALE GENOMIC DNA]</scope>
    <source>
        <strain evidence="2 3">HF-S4</strain>
    </source>
</reference>
<dbReference type="EMBL" id="JAWJEJ010000001">
    <property type="protein sequence ID" value="MDV3455938.1"/>
    <property type="molecule type" value="Genomic_DNA"/>
</dbReference>
<comment type="caution">
    <text evidence="2">The sequence shown here is derived from an EMBL/GenBank/DDBJ whole genome shotgun (WGS) entry which is preliminary data.</text>
</comment>